<dbReference type="RefSeq" id="WP_274053511.1">
    <property type="nucleotide sequence ID" value="NZ_CP059693.1"/>
</dbReference>
<protein>
    <submittedName>
        <fullName evidence="1">Uncharacterized protein</fullName>
    </submittedName>
</protein>
<dbReference type="Proteomes" id="UP001215231">
    <property type="component" value="Chromosome"/>
</dbReference>
<organism evidence="1 2">
    <name type="scientific">Thalassomonas haliotis</name>
    <dbReference type="NCBI Taxonomy" id="485448"/>
    <lineage>
        <taxon>Bacteria</taxon>
        <taxon>Pseudomonadati</taxon>
        <taxon>Pseudomonadota</taxon>
        <taxon>Gammaproteobacteria</taxon>
        <taxon>Alteromonadales</taxon>
        <taxon>Colwelliaceae</taxon>
        <taxon>Thalassomonas</taxon>
    </lineage>
</organism>
<accession>A0ABY7VJL3</accession>
<evidence type="ECO:0000313" key="2">
    <source>
        <dbReference type="Proteomes" id="UP001215231"/>
    </source>
</evidence>
<name>A0ABY7VJL3_9GAMM</name>
<proteinExistence type="predicted"/>
<evidence type="ECO:0000313" key="1">
    <source>
        <dbReference type="EMBL" id="WDE13165.1"/>
    </source>
</evidence>
<keyword evidence="2" id="KW-1185">Reference proteome</keyword>
<reference evidence="1 2" key="1">
    <citation type="journal article" date="2022" name="Mar. Drugs">
        <title>Bioassay-Guided Fractionation Leads to the Detection of Cholic Acid Generated by the Rare Thalassomonas sp.</title>
        <authorList>
            <person name="Pheiffer F."/>
            <person name="Schneider Y.K."/>
            <person name="Hansen E.H."/>
            <person name="Andersen J.H."/>
            <person name="Isaksson J."/>
            <person name="Busche T."/>
            <person name="R C."/>
            <person name="Kalinowski J."/>
            <person name="Zyl L.V."/>
            <person name="Trindade M."/>
        </authorList>
    </citation>
    <scope>NUCLEOTIDE SEQUENCE [LARGE SCALE GENOMIC DNA]</scope>
    <source>
        <strain evidence="1 2">A5K-61T</strain>
    </source>
</reference>
<sequence length="166" mass="19673">MMNYNYLADTYLEKEQNEIKDLLSSMDSFQTRALTVYSQPFPLSCPACQQAYHDIFEYYKMIKAKKSQLVSSAKTGSVFEQKFHCLCGEYLFETSFDYRDTSEQGQKLRDLFDLCLGKIRQLNLADANQEEIFICMQRLFSFYINLYAYFRNEIPFDFLDLIETNQ</sequence>
<gene>
    <name evidence="1" type="ORF">H3N35_06900</name>
</gene>
<dbReference type="EMBL" id="CP059693">
    <property type="protein sequence ID" value="WDE13165.1"/>
    <property type="molecule type" value="Genomic_DNA"/>
</dbReference>